<dbReference type="KEGG" id="lrs:PX52LOC_00384"/>
<feature type="transmembrane region" description="Helical" evidence="9">
    <location>
        <begin position="319"/>
        <end position="337"/>
    </location>
</feature>
<protein>
    <submittedName>
        <fullName evidence="10">Electron transport complex subunit RsxD</fullName>
    </submittedName>
</protein>
<feature type="transmembrane region" description="Helical" evidence="9">
    <location>
        <begin position="141"/>
        <end position="157"/>
    </location>
</feature>
<dbReference type="GO" id="GO:0055085">
    <property type="term" value="P:transmembrane transport"/>
    <property type="evidence" value="ECO:0007669"/>
    <property type="project" value="InterPro"/>
</dbReference>
<evidence type="ECO:0000313" key="10">
    <source>
        <dbReference type="EMBL" id="QEL13526.1"/>
    </source>
</evidence>
<keyword evidence="5 9" id="KW-0812">Transmembrane</keyword>
<evidence type="ECO:0000256" key="1">
    <source>
        <dbReference type="ARBA" id="ARBA00022448"/>
    </source>
</evidence>
<evidence type="ECO:0000256" key="6">
    <source>
        <dbReference type="ARBA" id="ARBA00022967"/>
    </source>
</evidence>
<feature type="transmembrane region" description="Helical" evidence="9">
    <location>
        <begin position="266"/>
        <end position="283"/>
    </location>
</feature>
<name>A0A5C1A6A7_9BACT</name>
<feature type="transmembrane region" description="Helical" evidence="9">
    <location>
        <begin position="217"/>
        <end position="234"/>
    </location>
</feature>
<dbReference type="AlphaFoldDB" id="A0A5C1A6A7"/>
<feature type="transmembrane region" description="Helical" evidence="9">
    <location>
        <begin position="21"/>
        <end position="42"/>
    </location>
</feature>
<keyword evidence="4" id="KW-0288">FMN</keyword>
<feature type="transmembrane region" description="Helical" evidence="9">
    <location>
        <begin position="116"/>
        <end position="134"/>
    </location>
</feature>
<dbReference type="OrthoDB" id="260854at2"/>
<dbReference type="EMBL" id="CP042425">
    <property type="protein sequence ID" value="QEL13526.1"/>
    <property type="molecule type" value="Genomic_DNA"/>
</dbReference>
<evidence type="ECO:0000256" key="3">
    <source>
        <dbReference type="ARBA" id="ARBA00022630"/>
    </source>
</evidence>
<organism evidence="10 11">
    <name type="scientific">Limnoglobus roseus</name>
    <dbReference type="NCBI Taxonomy" id="2598579"/>
    <lineage>
        <taxon>Bacteria</taxon>
        <taxon>Pseudomonadati</taxon>
        <taxon>Planctomycetota</taxon>
        <taxon>Planctomycetia</taxon>
        <taxon>Gemmatales</taxon>
        <taxon>Gemmataceae</taxon>
        <taxon>Limnoglobus</taxon>
    </lineage>
</organism>
<evidence type="ECO:0000256" key="4">
    <source>
        <dbReference type="ARBA" id="ARBA00022643"/>
    </source>
</evidence>
<reference evidence="11" key="1">
    <citation type="submission" date="2019-08" db="EMBL/GenBank/DDBJ databases">
        <title>Limnoglobus roseus gen. nov., sp. nov., a novel freshwater planctomycete with a giant genome from the family Gemmataceae.</title>
        <authorList>
            <person name="Kulichevskaya I.S."/>
            <person name="Naumoff D.G."/>
            <person name="Miroshnikov K."/>
            <person name="Ivanova A."/>
            <person name="Philippov D.A."/>
            <person name="Hakobyan A."/>
            <person name="Rijpstra I.C."/>
            <person name="Sinninghe Damste J.S."/>
            <person name="Liesack W."/>
            <person name="Dedysh S.N."/>
        </authorList>
    </citation>
    <scope>NUCLEOTIDE SEQUENCE [LARGE SCALE GENOMIC DNA]</scope>
    <source>
        <strain evidence="11">PX52</strain>
    </source>
</reference>
<dbReference type="GO" id="GO:0016020">
    <property type="term" value="C:membrane"/>
    <property type="evidence" value="ECO:0007669"/>
    <property type="project" value="InterPro"/>
</dbReference>
<feature type="transmembrane region" description="Helical" evidence="9">
    <location>
        <begin position="48"/>
        <end position="66"/>
    </location>
</feature>
<dbReference type="Pfam" id="PF03116">
    <property type="entry name" value="NQR2_RnfD_RnfE"/>
    <property type="match status" value="1"/>
</dbReference>
<keyword evidence="7 9" id="KW-1133">Transmembrane helix</keyword>
<evidence type="ECO:0000256" key="5">
    <source>
        <dbReference type="ARBA" id="ARBA00022692"/>
    </source>
</evidence>
<evidence type="ECO:0000256" key="9">
    <source>
        <dbReference type="SAM" id="Phobius"/>
    </source>
</evidence>
<proteinExistence type="predicted"/>
<evidence type="ECO:0000256" key="2">
    <source>
        <dbReference type="ARBA" id="ARBA00022553"/>
    </source>
</evidence>
<keyword evidence="2" id="KW-0597">Phosphoprotein</keyword>
<dbReference type="RefSeq" id="WP_149108490.1">
    <property type="nucleotide sequence ID" value="NZ_CP042425.1"/>
</dbReference>
<accession>A0A5C1A6A7</accession>
<feature type="transmembrane region" description="Helical" evidence="9">
    <location>
        <begin position="241"/>
        <end position="260"/>
    </location>
</feature>
<evidence type="ECO:0000256" key="7">
    <source>
        <dbReference type="ARBA" id="ARBA00022989"/>
    </source>
</evidence>
<dbReference type="InterPro" id="IPR004338">
    <property type="entry name" value="NqrB/RnfD"/>
</dbReference>
<keyword evidence="6" id="KW-1278">Translocase</keyword>
<sequence length="363" mass="39486">MSLQPSDTVSRPRFDLLVRTALTAAIIGGFYALRGALVQAFAGTLDPATIRVAATIVVLASLLGVWWPKVRRDARFHAPFLITVILALSDASFGILENHPAPPWLAALTGGWVLEYSPTFVTMAITVLTELAVGRLVWGQWPHLASAYISGISVGILMKSSAFWPFALCGMVSILSKYVLRAGDRHLWNPTNFGMTALLFLAPQHVASLSVQAGNNGWAVAVIWMLGGLIMYKLKRFHIPMAFIAAFVPLAFVRSLVTDHPWQTELAPLTSPMFQLYIFFMITDPKTTVRGRRNQMIVAVLVAVAETALRLAFKDVHSLYHALFIVGPAATVVEIVVTRARAKDQPATGMRVPAAVDSSPVAS</sequence>
<keyword evidence="1" id="KW-0813">Transport</keyword>
<gene>
    <name evidence="10" type="primary">rsxD</name>
    <name evidence="10" type="ORF">PX52LOC_00384</name>
</gene>
<evidence type="ECO:0000313" key="11">
    <source>
        <dbReference type="Proteomes" id="UP000324974"/>
    </source>
</evidence>
<feature type="transmembrane region" description="Helical" evidence="9">
    <location>
        <begin position="295"/>
        <end position="313"/>
    </location>
</feature>
<keyword evidence="11" id="KW-1185">Reference proteome</keyword>
<keyword evidence="8 9" id="KW-0472">Membrane</keyword>
<evidence type="ECO:0000256" key="8">
    <source>
        <dbReference type="ARBA" id="ARBA00023136"/>
    </source>
</evidence>
<dbReference type="Proteomes" id="UP000324974">
    <property type="component" value="Chromosome"/>
</dbReference>
<feature type="transmembrane region" description="Helical" evidence="9">
    <location>
        <begin position="78"/>
        <end position="96"/>
    </location>
</feature>
<keyword evidence="3" id="KW-0285">Flavoprotein</keyword>